<evidence type="ECO:0000313" key="2">
    <source>
        <dbReference type="Proteomes" id="UP001378188"/>
    </source>
</evidence>
<sequence>MSSDRKNPAPESADPALHELFRRWVAAARDGRLPSIEDLDYDGLVAEFPGAAVIEVETGISSRTRYRCARAGPLHARMLGREIDGYTIDELVAPQAIGHFEAVYARIVDAAEPHYWMRMNPLRGSAASTFERLLVPVSDDGKTVTALVGVWVWMDS</sequence>
<accession>A0AAW9RU86</accession>
<gene>
    <name evidence="1" type="ORF">V3328_15775</name>
</gene>
<evidence type="ECO:0000313" key="1">
    <source>
        <dbReference type="EMBL" id="MEJ8572949.1"/>
    </source>
</evidence>
<proteinExistence type="predicted"/>
<evidence type="ECO:0008006" key="3">
    <source>
        <dbReference type="Google" id="ProtNLM"/>
    </source>
</evidence>
<comment type="caution">
    <text evidence="1">The sequence shown here is derived from an EMBL/GenBank/DDBJ whole genome shotgun (WGS) entry which is preliminary data.</text>
</comment>
<dbReference type="EMBL" id="JAZHOF010000006">
    <property type="protein sequence ID" value="MEJ8572949.1"/>
    <property type="molecule type" value="Genomic_DNA"/>
</dbReference>
<dbReference type="Proteomes" id="UP001378188">
    <property type="component" value="Unassembled WGS sequence"/>
</dbReference>
<dbReference type="RefSeq" id="WP_340330642.1">
    <property type="nucleotide sequence ID" value="NZ_JAZHOF010000006.1"/>
</dbReference>
<dbReference type="AlphaFoldDB" id="A0AAW9RU86"/>
<name>A0AAW9RU86_9HYPH</name>
<reference evidence="1 2" key="1">
    <citation type="submission" date="2024-02" db="EMBL/GenBank/DDBJ databases">
        <title>Genome analysis and characterization of Microbaculum marinisediminis sp. nov., isolated from marine sediment.</title>
        <authorList>
            <person name="Du Z.-J."/>
            <person name="Ye Y.-Q."/>
            <person name="Zhang Z.-R."/>
            <person name="Yuan S.-M."/>
            <person name="Zhang X.-Y."/>
        </authorList>
    </citation>
    <scope>NUCLEOTIDE SEQUENCE [LARGE SCALE GENOMIC DNA]</scope>
    <source>
        <strain evidence="1 2">SDUM1044001</strain>
    </source>
</reference>
<protein>
    <recommendedName>
        <fullName evidence="3">PAS domain-containing protein</fullName>
    </recommendedName>
</protein>
<organism evidence="1 2">
    <name type="scientific">Microbaculum marinum</name>
    <dbReference type="NCBI Taxonomy" id="1764581"/>
    <lineage>
        <taxon>Bacteria</taxon>
        <taxon>Pseudomonadati</taxon>
        <taxon>Pseudomonadota</taxon>
        <taxon>Alphaproteobacteria</taxon>
        <taxon>Hyphomicrobiales</taxon>
        <taxon>Tepidamorphaceae</taxon>
        <taxon>Microbaculum</taxon>
    </lineage>
</organism>
<keyword evidence="2" id="KW-1185">Reference proteome</keyword>